<evidence type="ECO:0008006" key="3">
    <source>
        <dbReference type="Google" id="ProtNLM"/>
    </source>
</evidence>
<proteinExistence type="predicted"/>
<evidence type="ECO:0000313" key="2">
    <source>
        <dbReference type="Proteomes" id="UP000281498"/>
    </source>
</evidence>
<keyword evidence="2" id="KW-1185">Reference proteome</keyword>
<evidence type="ECO:0000313" key="1">
    <source>
        <dbReference type="EMBL" id="RKL68698.1"/>
    </source>
</evidence>
<dbReference type="Proteomes" id="UP000281498">
    <property type="component" value="Unassembled WGS sequence"/>
</dbReference>
<accession>A0A3A9KAS4</accession>
<dbReference type="EMBL" id="PDOE01000001">
    <property type="protein sequence ID" value="RKL68698.1"/>
    <property type="molecule type" value="Genomic_DNA"/>
</dbReference>
<dbReference type="Pfam" id="PF11116">
    <property type="entry name" value="DUF2624"/>
    <property type="match status" value="1"/>
</dbReference>
<dbReference type="AlphaFoldDB" id="A0A3A9KAS4"/>
<sequence length="96" mass="11024">MFTTVGGNTLNPFIKDVVNQKIKNLTAKELIRMGRQEGISLTVKEANQILSILHAQPFDISNKNQVNNIKAQLKQKYPQLYQQGILLLKPYEHYLE</sequence>
<name>A0A3A9KAS4_9BACI</name>
<dbReference type="OrthoDB" id="2969753at2"/>
<gene>
    <name evidence="1" type="ORF">CR203_01195</name>
</gene>
<reference evidence="1 2" key="1">
    <citation type="submission" date="2017-10" db="EMBL/GenBank/DDBJ databases">
        <title>Bacillus sp. nov., a halophilic bacterium isolated from a Keqin Lake.</title>
        <authorList>
            <person name="Wang H."/>
        </authorList>
    </citation>
    <scope>NUCLEOTIDE SEQUENCE [LARGE SCALE GENOMIC DNA]</scope>
    <source>
        <strain evidence="1 2">KCTC 13187</strain>
    </source>
</reference>
<comment type="caution">
    <text evidence="1">The sequence shown here is derived from an EMBL/GenBank/DDBJ whole genome shotgun (WGS) entry which is preliminary data.</text>
</comment>
<organism evidence="1 2">
    <name type="scientific">Salipaludibacillus neizhouensis</name>
    <dbReference type="NCBI Taxonomy" id="885475"/>
    <lineage>
        <taxon>Bacteria</taxon>
        <taxon>Bacillati</taxon>
        <taxon>Bacillota</taxon>
        <taxon>Bacilli</taxon>
        <taxon>Bacillales</taxon>
        <taxon>Bacillaceae</taxon>
    </lineage>
</organism>
<protein>
    <recommendedName>
        <fullName evidence="3">DUF2624 domain-containing protein</fullName>
    </recommendedName>
</protein>
<dbReference type="InterPro" id="IPR020277">
    <property type="entry name" value="DUF2624"/>
</dbReference>